<dbReference type="GO" id="GO:0045717">
    <property type="term" value="P:negative regulation of fatty acid biosynthetic process"/>
    <property type="evidence" value="ECO:0007669"/>
    <property type="project" value="UniProtKB-UniRule"/>
</dbReference>
<evidence type="ECO:0000259" key="10">
    <source>
        <dbReference type="Pfam" id="PF03061"/>
    </source>
</evidence>
<dbReference type="GO" id="GO:0006633">
    <property type="term" value="P:fatty acid biosynthetic process"/>
    <property type="evidence" value="ECO:0007669"/>
    <property type="project" value="UniProtKB-KW"/>
</dbReference>
<keyword evidence="4 9" id="KW-0805">Transcription regulation</keyword>
<reference evidence="12 13" key="1">
    <citation type="submission" date="2015-12" db="EMBL/GenBank/DDBJ databases">
        <title>Genome sequence of Aneurinibacillus soli.</title>
        <authorList>
            <person name="Lee J.S."/>
            <person name="Lee K.C."/>
            <person name="Kim K.K."/>
            <person name="Lee B.W."/>
        </authorList>
    </citation>
    <scope>NUCLEOTIDE SEQUENCE [LARGE SCALE GENOMIC DNA]</scope>
    <source>
        <strain evidence="12 13">CB4</strain>
    </source>
</reference>
<evidence type="ECO:0000313" key="13">
    <source>
        <dbReference type="Proteomes" id="UP000217696"/>
    </source>
</evidence>
<comment type="function">
    <text evidence="9">Transcriptional factor involved in regulation of membrane lipid biosynthesis by repressing genes involved in fatty acid and phospholipid metabolism.</text>
</comment>
<dbReference type="SUPFAM" id="SSF54637">
    <property type="entry name" value="Thioesterase/thiol ester dehydrase-isomerase"/>
    <property type="match status" value="1"/>
</dbReference>
<dbReference type="RefSeq" id="WP_231956198.1">
    <property type="nucleotide sequence ID" value="NZ_AP017312.1"/>
</dbReference>
<feature type="domain" description="HTH deoR-type" evidence="11">
    <location>
        <begin position="9"/>
        <end position="47"/>
    </location>
</feature>
<dbReference type="HAMAP" id="MF_01814">
    <property type="entry name" value="Transcrip_fact_FapR"/>
    <property type="match status" value="1"/>
</dbReference>
<proteinExistence type="inferred from homology"/>
<feature type="domain" description="Thioesterase" evidence="10">
    <location>
        <begin position="116"/>
        <end position="171"/>
    </location>
</feature>
<keyword evidence="2 9" id="KW-0444">Lipid biosynthesis</keyword>
<dbReference type="GO" id="GO:0003700">
    <property type="term" value="F:DNA-binding transcription factor activity"/>
    <property type="evidence" value="ECO:0007669"/>
    <property type="project" value="UniProtKB-UniRule"/>
</dbReference>
<evidence type="ECO:0000256" key="2">
    <source>
        <dbReference type="ARBA" id="ARBA00022516"/>
    </source>
</evidence>
<dbReference type="Proteomes" id="UP000217696">
    <property type="component" value="Chromosome"/>
</dbReference>
<sequence>MARLSKKSRQEALHMLLAESPFYTDEELAEHFRVSIQTIRLDRLELGIPEVRERIKNVAQQNHGEVKSLPIEEVVGELVDLQLDHSAISLLDITEEHIFSRTHVARGHHIFAQANSLAVAVIDAAVVLTAAARIRYVRPVRLGERLVAKAVVRETQGEQSKVRVETRVQDELVFSGTFRVYRMPDFDAHASGKQEDI</sequence>
<dbReference type="NCBIfam" id="NF003359">
    <property type="entry name" value="PRK04424.1"/>
    <property type="match status" value="1"/>
</dbReference>
<dbReference type="GO" id="GO:0045892">
    <property type="term" value="P:negative regulation of DNA-templated transcription"/>
    <property type="evidence" value="ECO:0007669"/>
    <property type="project" value="UniProtKB-UniRule"/>
</dbReference>
<dbReference type="Gene3D" id="3.10.129.10">
    <property type="entry name" value="Hotdog Thioesterase"/>
    <property type="match status" value="1"/>
</dbReference>
<evidence type="ECO:0000259" key="11">
    <source>
        <dbReference type="Pfam" id="PF08220"/>
    </source>
</evidence>
<name>A0A0U5BBI6_9BACL</name>
<keyword evidence="6 9" id="KW-0238">DNA-binding</keyword>
<evidence type="ECO:0000256" key="8">
    <source>
        <dbReference type="ARBA" id="ARBA00023163"/>
    </source>
</evidence>
<keyword evidence="5 9" id="KW-0443">Lipid metabolism</keyword>
<keyword evidence="7 9" id="KW-0275">Fatty acid biosynthesis</keyword>
<evidence type="ECO:0000256" key="5">
    <source>
        <dbReference type="ARBA" id="ARBA00023098"/>
    </source>
</evidence>
<dbReference type="InterPro" id="IPR017275">
    <property type="entry name" value="Transcription_factor_FapR"/>
</dbReference>
<evidence type="ECO:0000256" key="9">
    <source>
        <dbReference type="HAMAP-Rule" id="MF_01814"/>
    </source>
</evidence>
<evidence type="ECO:0000256" key="1">
    <source>
        <dbReference type="ARBA" id="ARBA00022491"/>
    </source>
</evidence>
<comment type="similarity">
    <text evidence="9">Belongs to the FapR family.</text>
</comment>
<gene>
    <name evidence="9 12" type="primary">fapR</name>
    <name evidence="12" type="ORF">CB4_01733</name>
</gene>
<dbReference type="Pfam" id="PF03061">
    <property type="entry name" value="4HBT"/>
    <property type="match status" value="1"/>
</dbReference>
<dbReference type="SUPFAM" id="SSF46785">
    <property type="entry name" value="Winged helix' DNA-binding domain"/>
    <property type="match status" value="1"/>
</dbReference>
<keyword evidence="1 9" id="KW-0678">Repressor</keyword>
<dbReference type="Gene3D" id="1.10.10.10">
    <property type="entry name" value="Winged helix-like DNA-binding domain superfamily/Winged helix DNA-binding domain"/>
    <property type="match status" value="1"/>
</dbReference>
<evidence type="ECO:0000256" key="7">
    <source>
        <dbReference type="ARBA" id="ARBA00023160"/>
    </source>
</evidence>
<dbReference type="EMBL" id="AP017312">
    <property type="protein sequence ID" value="BAU27559.1"/>
    <property type="molecule type" value="Genomic_DNA"/>
</dbReference>
<dbReference type="InterPro" id="IPR001034">
    <property type="entry name" value="DeoR_HTH"/>
</dbReference>
<keyword evidence="8 9" id="KW-0804">Transcription</keyword>
<organism evidence="12 13">
    <name type="scientific">Aneurinibacillus soli</name>
    <dbReference type="NCBI Taxonomy" id="1500254"/>
    <lineage>
        <taxon>Bacteria</taxon>
        <taxon>Bacillati</taxon>
        <taxon>Bacillota</taxon>
        <taxon>Bacilli</taxon>
        <taxon>Bacillales</taxon>
        <taxon>Paenibacillaceae</taxon>
        <taxon>Aneurinibacillus group</taxon>
        <taxon>Aneurinibacillus</taxon>
    </lineage>
</organism>
<dbReference type="InterPro" id="IPR036390">
    <property type="entry name" value="WH_DNA-bd_sf"/>
</dbReference>
<dbReference type="InterPro" id="IPR029069">
    <property type="entry name" value="HotDog_dom_sf"/>
</dbReference>
<dbReference type="AlphaFoldDB" id="A0A0U5BBI6"/>
<keyword evidence="13" id="KW-1185">Reference proteome</keyword>
<dbReference type="PIRSF" id="PIRSF037733">
    <property type="entry name" value="Transcription_factor_FapR"/>
    <property type="match status" value="1"/>
</dbReference>
<accession>A0A0U5BBI6</accession>
<dbReference type="KEGG" id="asoc:CB4_01733"/>
<evidence type="ECO:0000256" key="4">
    <source>
        <dbReference type="ARBA" id="ARBA00023015"/>
    </source>
</evidence>
<dbReference type="InterPro" id="IPR006683">
    <property type="entry name" value="Thioestr_dom"/>
</dbReference>
<evidence type="ECO:0000256" key="3">
    <source>
        <dbReference type="ARBA" id="ARBA00022832"/>
    </source>
</evidence>
<protein>
    <recommendedName>
        <fullName evidence="9">Transcription factor FapR</fullName>
    </recommendedName>
    <alternativeName>
        <fullName evidence="9">Fatty acid and phospholipid biosynthesis regulator</fullName>
    </alternativeName>
</protein>
<keyword evidence="3 9" id="KW-0276">Fatty acid metabolism</keyword>
<dbReference type="GO" id="GO:0003677">
    <property type="term" value="F:DNA binding"/>
    <property type="evidence" value="ECO:0007669"/>
    <property type="project" value="UniProtKB-KW"/>
</dbReference>
<evidence type="ECO:0000313" key="12">
    <source>
        <dbReference type="EMBL" id="BAU27559.1"/>
    </source>
</evidence>
<dbReference type="InterPro" id="IPR036388">
    <property type="entry name" value="WH-like_DNA-bd_sf"/>
</dbReference>
<evidence type="ECO:0000256" key="6">
    <source>
        <dbReference type="ARBA" id="ARBA00023125"/>
    </source>
</evidence>
<dbReference type="Pfam" id="PF08220">
    <property type="entry name" value="HTH_DeoR"/>
    <property type="match status" value="1"/>
</dbReference>